<reference evidence="1" key="1">
    <citation type="submission" date="2022-10" db="EMBL/GenBank/DDBJ databases">
        <title>Complete genome sequence of Schlegelella aquatica LMG 23380.</title>
        <authorList>
            <person name="Musilova J."/>
            <person name="Kourilova X."/>
            <person name="Bezdicek M."/>
            <person name="Hermankova K."/>
            <person name="Obruca S."/>
            <person name="Sedlar K."/>
        </authorList>
    </citation>
    <scope>NUCLEOTIDE SEQUENCE</scope>
    <source>
        <strain evidence="1">LMG 23380</strain>
    </source>
</reference>
<proteinExistence type="predicted"/>
<sequence>MRALFIYYSVPAADAPAAEPHIRAAQSRLVAAHPSLMAELWRRPEEKDGLQTWMEVYRHPCGVSEALQAEIERAVGAATRWIVGERHVEVFVPCAS</sequence>
<gene>
    <name evidence="1" type="ORF">OMP39_07845</name>
</gene>
<dbReference type="Pfam" id="PF16290">
    <property type="entry name" value="DUF4936"/>
    <property type="match status" value="1"/>
</dbReference>
<protein>
    <submittedName>
        <fullName evidence="1">DUF4936 family protein</fullName>
    </submittedName>
</protein>
<dbReference type="Proteomes" id="UP001163266">
    <property type="component" value="Chromosome"/>
</dbReference>
<dbReference type="EMBL" id="CP110257">
    <property type="protein sequence ID" value="UZD53621.1"/>
    <property type="molecule type" value="Genomic_DNA"/>
</dbReference>
<keyword evidence="2" id="KW-1185">Reference proteome</keyword>
<organism evidence="1 2">
    <name type="scientific">Caldimonas aquatica</name>
    <dbReference type="NCBI Taxonomy" id="376175"/>
    <lineage>
        <taxon>Bacteria</taxon>
        <taxon>Pseudomonadati</taxon>
        <taxon>Pseudomonadota</taxon>
        <taxon>Betaproteobacteria</taxon>
        <taxon>Burkholderiales</taxon>
        <taxon>Sphaerotilaceae</taxon>
        <taxon>Caldimonas</taxon>
    </lineage>
</organism>
<accession>A0ABY6MM80</accession>
<dbReference type="RefSeq" id="WP_264891204.1">
    <property type="nucleotide sequence ID" value="NZ_CP110257.1"/>
</dbReference>
<dbReference type="InterPro" id="IPR032556">
    <property type="entry name" value="DUF4936"/>
</dbReference>
<evidence type="ECO:0000313" key="1">
    <source>
        <dbReference type="EMBL" id="UZD53621.1"/>
    </source>
</evidence>
<name>A0ABY6MM80_9BURK</name>
<evidence type="ECO:0000313" key="2">
    <source>
        <dbReference type="Proteomes" id="UP001163266"/>
    </source>
</evidence>